<dbReference type="EMBL" id="OV986001">
    <property type="protein sequence ID" value="CAI2798383.1"/>
    <property type="molecule type" value="Genomic_DNA"/>
</dbReference>
<dbReference type="NCBIfam" id="NF005957">
    <property type="entry name" value="PRK08040.1"/>
    <property type="match status" value="1"/>
</dbReference>
<dbReference type="Gene3D" id="3.30.360.10">
    <property type="entry name" value="Dihydrodipicolinate Reductase, domain 2"/>
    <property type="match status" value="1"/>
</dbReference>
<reference evidence="4" key="1">
    <citation type="journal article" date="2009" name="Genome Biol.">
        <title>Genomic and genetic analyses of diversity and plant interactions of Pseudomonas fluorescens.</title>
        <authorList>
            <person name="Silby M.W."/>
            <person name="Cerdeno-Tarraga A.M."/>
            <person name="Vernikos G.S."/>
            <person name="Giddens S.R."/>
            <person name="Jackson R.W."/>
            <person name="Preston G.M."/>
            <person name="Zhang X.X."/>
            <person name="Moon C.D."/>
            <person name="Gehrig S.M."/>
            <person name="Godfrey S.A."/>
            <person name="Knight C.G."/>
            <person name="Malone J.G."/>
            <person name="Robinson Z."/>
            <person name="Spiers A.J."/>
            <person name="Harris S."/>
            <person name="Challis G.L."/>
            <person name="Yaxley A.M."/>
            <person name="Harris D."/>
            <person name="Seeger K."/>
            <person name="Murphy L."/>
            <person name="Rutter S."/>
            <person name="Squares R."/>
            <person name="Quail M.A."/>
            <person name="Saunders E."/>
            <person name="Mavromatis K."/>
            <person name="Brettin T.S."/>
            <person name="Bentley S.D."/>
            <person name="Hothersall J."/>
            <person name="Stephens E."/>
            <person name="Thomas C.M."/>
            <person name="Parkhill J."/>
            <person name="Levy S.B."/>
            <person name="Rainey P.B."/>
            <person name="Thomson N.R."/>
        </authorList>
    </citation>
    <scope>NUCLEOTIDE SEQUENCE [LARGE SCALE GENOMIC DNA]</scope>
    <source>
        <strain evidence="4">SBW25</strain>
    </source>
</reference>
<dbReference type="GO" id="GO:0051287">
    <property type="term" value="F:NAD binding"/>
    <property type="evidence" value="ECO:0007669"/>
    <property type="project" value="InterPro"/>
</dbReference>
<dbReference type="NCBIfam" id="NF011456">
    <property type="entry name" value="PRK14874.1"/>
    <property type="match status" value="1"/>
</dbReference>
<dbReference type="SUPFAM" id="SSF51735">
    <property type="entry name" value="NAD(P)-binding Rossmann-fold domains"/>
    <property type="match status" value="1"/>
</dbReference>
<organism evidence="4">
    <name type="scientific">Pseudomonas fluorescens (strain SBW25)</name>
    <dbReference type="NCBI Taxonomy" id="216595"/>
    <lineage>
        <taxon>Bacteria</taxon>
        <taxon>Pseudomonadati</taxon>
        <taxon>Pseudomonadota</taxon>
        <taxon>Gammaproteobacteria</taxon>
        <taxon>Pseudomonadales</taxon>
        <taxon>Pseudomonadaceae</taxon>
        <taxon>Pseudomonas</taxon>
    </lineage>
</organism>
<dbReference type="CDD" id="cd18129">
    <property type="entry name" value="ASADH_C_USG1_like"/>
    <property type="match status" value="1"/>
</dbReference>
<dbReference type="PANTHER" id="PTHR46278">
    <property type="entry name" value="DEHYDROGENASE, PUTATIVE-RELATED"/>
    <property type="match status" value="1"/>
</dbReference>
<dbReference type="HOGENOM" id="CLU_049966_2_0_6"/>
<dbReference type="eggNOG" id="COG0136">
    <property type="taxonomic scope" value="Bacteria"/>
</dbReference>
<reference evidence="3" key="2">
    <citation type="submission" date="2023-10" db="EMBL/GenBank/DDBJ databases">
        <authorList>
            <person name="Fortmann-Grote C."/>
        </authorList>
    </citation>
    <scope>NUCLEOTIDE SEQUENCE</scope>
    <source>
        <strain evidence="3">SBW25</strain>
    </source>
</reference>
<dbReference type="GO" id="GO:0016620">
    <property type="term" value="F:oxidoreductase activity, acting on the aldehyde or oxo group of donors, NAD or NADP as acceptor"/>
    <property type="evidence" value="ECO:0007669"/>
    <property type="project" value="InterPro"/>
</dbReference>
<name>C3JZT5_PSEFS</name>
<dbReference type="Gene3D" id="3.40.50.720">
    <property type="entry name" value="NAD(P)-binding Rossmann-like Domain"/>
    <property type="match status" value="1"/>
</dbReference>
<sequence>MPEAVPMNPTFDIAVIGATGTVGETLVQILEELDFPVGTLHLLAGSNSAGASVPFRGKNVRVREVDEFDFSKVQLAFFAAGPAVTSSFAPRATAAGCSLIDLSGALPAEQAPQVVPEANAHVLDGLSKPFQLGSPSPSATNLAVVLAPLRSVLDIQRVSVTASLAMSSQGREAVSELARQTAELLNMRPLEPKFFDRQVAFNVLAQVGTPDAQGHTALEKRLVHELRAVLELPLLKISATCVQAPVFFGDSLTVSLQLGAPVDLAAVNRLLDAAPGIELVDEGDYPTAVGDAVGQDVIYVGRVRAGVDDPAELNLWLTSDNVRKAAALNAVQLAQLLIKGLA</sequence>
<evidence type="ECO:0000313" key="3">
    <source>
        <dbReference type="EMBL" id="CAI2798383.1"/>
    </source>
</evidence>
<dbReference type="Pfam" id="PF01118">
    <property type="entry name" value="Semialdhyde_dh"/>
    <property type="match status" value="1"/>
</dbReference>
<evidence type="ECO:0000256" key="1">
    <source>
        <dbReference type="ARBA" id="ARBA00010584"/>
    </source>
</evidence>
<protein>
    <submittedName>
        <fullName evidence="3 4">Aspartate-semialdehyde dehydrogenase</fullName>
    </submittedName>
</protein>
<comment type="similarity">
    <text evidence="1">Belongs to the aspartate-semialdehyde dehydrogenase family.</text>
</comment>
<dbReference type="STRING" id="294.SRM1_01989"/>
<dbReference type="SUPFAM" id="SSF55347">
    <property type="entry name" value="Glyceraldehyde-3-phosphate dehydrogenase-like, C-terminal domain"/>
    <property type="match status" value="1"/>
</dbReference>
<dbReference type="GO" id="GO:0008652">
    <property type="term" value="P:amino acid biosynthetic process"/>
    <property type="evidence" value="ECO:0007669"/>
    <property type="project" value="InterPro"/>
</dbReference>
<dbReference type="PIRSF" id="PIRSF000148">
    <property type="entry name" value="ASA_dh"/>
    <property type="match status" value="1"/>
</dbReference>
<dbReference type="EMBL" id="AM181176">
    <property type="protein sequence ID" value="CAY50709.1"/>
    <property type="molecule type" value="Genomic_DNA"/>
</dbReference>
<dbReference type="SMART" id="SM00859">
    <property type="entry name" value="Semialdhyde_dh"/>
    <property type="match status" value="1"/>
</dbReference>
<dbReference type="InterPro" id="IPR012280">
    <property type="entry name" value="Semialdhyde_DH_dimer_dom"/>
</dbReference>
<proteinExistence type="inferred from homology"/>
<evidence type="ECO:0000259" key="2">
    <source>
        <dbReference type="SMART" id="SM00859"/>
    </source>
</evidence>
<dbReference type="KEGG" id="pfs:PFLU_4191"/>
<dbReference type="InterPro" id="IPR000534">
    <property type="entry name" value="Semialdehyde_DH_NAD-bd"/>
</dbReference>
<dbReference type="Proteomes" id="UP001152918">
    <property type="component" value="Chromosome"/>
</dbReference>
<dbReference type="GO" id="GO:0046983">
    <property type="term" value="F:protein dimerization activity"/>
    <property type="evidence" value="ECO:0007669"/>
    <property type="project" value="InterPro"/>
</dbReference>
<dbReference type="InterPro" id="IPR036291">
    <property type="entry name" value="NAD(P)-bd_dom_sf"/>
</dbReference>
<evidence type="ECO:0000313" key="4">
    <source>
        <dbReference type="EMBL" id="CAY50709.1"/>
    </source>
</evidence>
<accession>C3JZT5</accession>
<dbReference type="Pfam" id="PF02774">
    <property type="entry name" value="Semialdhyde_dhC"/>
    <property type="match status" value="1"/>
</dbReference>
<feature type="domain" description="Semialdehyde dehydrogenase NAD-binding" evidence="2">
    <location>
        <begin position="12"/>
        <end position="126"/>
    </location>
</feature>
<gene>
    <name evidence="4" type="ordered locus">PFLU_4191</name>
</gene>
<dbReference type="PANTHER" id="PTHR46278:SF2">
    <property type="entry name" value="ASPARTATE-SEMIALDEHYDE DEHYDROGENASE"/>
    <property type="match status" value="1"/>
</dbReference>
<dbReference type="AlphaFoldDB" id="C3JZT5"/>
<dbReference type="NCBIfam" id="NF004224">
    <property type="entry name" value="PRK05671.1"/>
    <property type="match status" value="1"/>
</dbReference>